<dbReference type="Pfam" id="PF00171">
    <property type="entry name" value="Aldedh"/>
    <property type="match status" value="1"/>
</dbReference>
<proteinExistence type="inferred from homology"/>
<feature type="active site" evidence="5">
    <location>
        <position position="280"/>
    </location>
</feature>
<evidence type="ECO:0000256" key="6">
    <source>
        <dbReference type="RuleBase" id="RU003345"/>
    </source>
</evidence>
<name>A0A8J2KRK0_9HEXA</name>
<dbReference type="OrthoDB" id="310895at2759"/>
<dbReference type="InterPro" id="IPR050740">
    <property type="entry name" value="Aldehyde_DH_Superfamily"/>
</dbReference>
<dbReference type="FunFam" id="3.40.309.10:FF:000004">
    <property type="entry name" value="Succinate-semialdehyde dehydrogenase I"/>
    <property type="match status" value="1"/>
</dbReference>
<accession>A0A8J2KRK0</accession>
<comment type="function">
    <text evidence="1">Catalyzes one step in the degradation of the inhibitory neurotransmitter gamma-aminobutyric acid (GABA).</text>
</comment>
<keyword evidence="10" id="KW-1185">Reference proteome</keyword>
<evidence type="ECO:0000256" key="7">
    <source>
        <dbReference type="RuleBase" id="RU365091"/>
    </source>
</evidence>
<evidence type="ECO:0000256" key="4">
    <source>
        <dbReference type="ARBA" id="ARBA00023002"/>
    </source>
</evidence>
<reference evidence="9" key="1">
    <citation type="submission" date="2021-06" db="EMBL/GenBank/DDBJ databases">
        <authorList>
            <person name="Hodson N. C."/>
            <person name="Mongue J. A."/>
            <person name="Jaron S. K."/>
        </authorList>
    </citation>
    <scope>NUCLEOTIDE SEQUENCE</scope>
</reference>
<dbReference type="PROSITE" id="PS00687">
    <property type="entry name" value="ALDEHYDE_DEHYDR_GLU"/>
    <property type="match status" value="1"/>
</dbReference>
<dbReference type="CDD" id="cd07103">
    <property type="entry name" value="ALDH_F5_SSADH_GabD"/>
    <property type="match status" value="1"/>
</dbReference>
<comment type="similarity">
    <text evidence="3 6">Belongs to the aldehyde dehydrogenase family.</text>
</comment>
<comment type="subunit">
    <text evidence="7">Homotetramer.</text>
</comment>
<evidence type="ECO:0000256" key="5">
    <source>
        <dbReference type="PROSITE-ProRule" id="PRU10007"/>
    </source>
</evidence>
<comment type="catalytic activity">
    <reaction evidence="7">
        <text>succinate semialdehyde + NAD(+) + H2O = succinate + NADH + 2 H(+)</text>
        <dbReference type="Rhea" id="RHEA:13217"/>
        <dbReference type="ChEBI" id="CHEBI:15377"/>
        <dbReference type="ChEBI" id="CHEBI:15378"/>
        <dbReference type="ChEBI" id="CHEBI:30031"/>
        <dbReference type="ChEBI" id="CHEBI:57540"/>
        <dbReference type="ChEBI" id="CHEBI:57706"/>
        <dbReference type="ChEBI" id="CHEBI:57945"/>
        <dbReference type="EC" id="1.2.1.24"/>
    </reaction>
</comment>
<evidence type="ECO:0000313" key="10">
    <source>
        <dbReference type="Proteomes" id="UP000708208"/>
    </source>
</evidence>
<dbReference type="GO" id="GO:0009450">
    <property type="term" value="P:gamma-aminobutyric acid catabolic process"/>
    <property type="evidence" value="ECO:0007669"/>
    <property type="project" value="UniProtKB-UniRule"/>
</dbReference>
<dbReference type="Proteomes" id="UP000708208">
    <property type="component" value="Unassembled WGS sequence"/>
</dbReference>
<feature type="domain" description="Aldehyde dehydrogenase" evidence="8">
    <location>
        <begin position="41"/>
        <end position="502"/>
    </location>
</feature>
<dbReference type="PROSITE" id="PS00070">
    <property type="entry name" value="ALDEHYDE_DEHYDR_CYS"/>
    <property type="match status" value="1"/>
</dbReference>
<gene>
    <name evidence="9" type="ORF">AFUS01_LOCUS29942</name>
</gene>
<comment type="caution">
    <text evidence="9">The sequence shown here is derived from an EMBL/GenBank/DDBJ whole genome shotgun (WGS) entry which is preliminary data.</text>
</comment>
<dbReference type="InterPro" id="IPR010102">
    <property type="entry name" value="Succ_semiAld_DH"/>
</dbReference>
<dbReference type="InterPro" id="IPR015590">
    <property type="entry name" value="Aldehyde_DH_dom"/>
</dbReference>
<keyword evidence="4 6" id="KW-0560">Oxidoreductase</keyword>
<dbReference type="PANTHER" id="PTHR43353">
    <property type="entry name" value="SUCCINATE-SEMIALDEHYDE DEHYDROGENASE, MITOCHONDRIAL"/>
    <property type="match status" value="1"/>
</dbReference>
<comment type="pathway">
    <text evidence="2 7">Amino-acid degradation; 4-aminobutanoate degradation.</text>
</comment>
<keyword evidence="7" id="KW-0520">NAD</keyword>
<evidence type="ECO:0000259" key="8">
    <source>
        <dbReference type="Pfam" id="PF00171"/>
    </source>
</evidence>
<dbReference type="EC" id="1.2.1.24" evidence="7"/>
<protein>
    <recommendedName>
        <fullName evidence="7">Succinate-semialdehyde dehydrogenase</fullName>
        <ecNumber evidence="7">1.2.1.24</ecNumber>
    </recommendedName>
</protein>
<sequence length="509" mass="54758">MASTLKMGRFVNVIKLMQITRRMSTAPAFQLHNQAFVNGNWVDAKAQNTFAVKDPATDELITSIPDMDEHDAEEAIQVASEAFKSWKRTTAKERSKILRKWYDLIIANQDSLAEIMTRESGKPLKESIGEIMYSADYVELYSEEAKRIHGEVLQSPVKSKEMLLIRQPIGVIGMLTPWNFPMAMIARKAAAALASGCTIVIKPAEDTPLSALEFAALGKEAGIPDGVVNVVTSSRKNAASVGLKLCTSPLIAGISFTGSTAVGKILYKQCSGGIKRIGLELGGNAPFIVFESADVDKAVIAATASKFRNAGQTCVACNRLFVHESIQEEFTSKLKNAISGFVVGSGLNANTNIGPLINQAQLTKVSSLVDDALSKGATAHVGGSPHSLGKLFYQPTLLSNINPTMLIYSAEIFGPVATVMSFKSEEEVIEKANDTPSGLASYFFSNDIAQIWRVAKALDYGMVGINEGIISAAEAAFGGIKESGMGREGSKHGIDEYTYIKYLCFGNLD</sequence>
<dbReference type="InterPro" id="IPR016160">
    <property type="entry name" value="Ald_DH_CS_CYS"/>
</dbReference>
<organism evidence="9 10">
    <name type="scientific">Allacma fusca</name>
    <dbReference type="NCBI Taxonomy" id="39272"/>
    <lineage>
        <taxon>Eukaryota</taxon>
        <taxon>Metazoa</taxon>
        <taxon>Ecdysozoa</taxon>
        <taxon>Arthropoda</taxon>
        <taxon>Hexapoda</taxon>
        <taxon>Collembola</taxon>
        <taxon>Symphypleona</taxon>
        <taxon>Sminthuridae</taxon>
        <taxon>Allacma</taxon>
    </lineage>
</organism>
<comment type="subcellular location">
    <subcellularLocation>
        <location evidence="7">Mitochondrion</location>
    </subcellularLocation>
</comment>
<dbReference type="InterPro" id="IPR029510">
    <property type="entry name" value="Ald_DH_CS_GLU"/>
</dbReference>
<dbReference type="FunFam" id="3.40.605.10:FF:000005">
    <property type="entry name" value="Succinate-semialdehyde dehydrogenase I"/>
    <property type="match status" value="1"/>
</dbReference>
<dbReference type="NCBIfam" id="TIGR01780">
    <property type="entry name" value="SSADH"/>
    <property type="match status" value="1"/>
</dbReference>
<evidence type="ECO:0000256" key="1">
    <source>
        <dbReference type="ARBA" id="ARBA00003743"/>
    </source>
</evidence>
<evidence type="ECO:0000256" key="3">
    <source>
        <dbReference type="ARBA" id="ARBA00009986"/>
    </source>
</evidence>
<evidence type="ECO:0000256" key="2">
    <source>
        <dbReference type="ARBA" id="ARBA00005176"/>
    </source>
</evidence>
<evidence type="ECO:0000313" key="9">
    <source>
        <dbReference type="EMBL" id="CAG7819500.1"/>
    </source>
</evidence>
<dbReference type="GO" id="GO:0005739">
    <property type="term" value="C:mitochondrion"/>
    <property type="evidence" value="ECO:0007669"/>
    <property type="project" value="UniProtKB-SubCell"/>
</dbReference>
<dbReference type="PANTHER" id="PTHR43353:SF5">
    <property type="entry name" value="SUCCINATE-SEMIALDEHYDE DEHYDROGENASE, MITOCHONDRIAL"/>
    <property type="match status" value="1"/>
</dbReference>
<keyword evidence="7" id="KW-0496">Mitochondrion</keyword>
<dbReference type="AlphaFoldDB" id="A0A8J2KRK0"/>
<dbReference type="GO" id="GO:0004777">
    <property type="term" value="F:succinate-semialdehyde dehydrogenase (NAD+) activity"/>
    <property type="evidence" value="ECO:0007669"/>
    <property type="project" value="UniProtKB-UniRule"/>
</dbReference>
<dbReference type="EMBL" id="CAJVCH010451607">
    <property type="protein sequence ID" value="CAG7819500.1"/>
    <property type="molecule type" value="Genomic_DNA"/>
</dbReference>